<evidence type="ECO:0000256" key="11">
    <source>
        <dbReference type="ARBA" id="ARBA00045490"/>
    </source>
</evidence>
<evidence type="ECO:0000256" key="7">
    <source>
        <dbReference type="ARBA" id="ARBA00022777"/>
    </source>
</evidence>
<keyword evidence="7" id="KW-0418">Kinase</keyword>
<dbReference type="InterPro" id="IPR048897">
    <property type="entry name" value="Nol11_C"/>
</dbReference>
<dbReference type="EMBL" id="OC317126">
    <property type="protein sequence ID" value="CAD7395019.1"/>
    <property type="molecule type" value="Genomic_DNA"/>
</dbReference>
<feature type="compositionally biased region" description="Low complexity" evidence="16">
    <location>
        <begin position="460"/>
        <end position="477"/>
    </location>
</feature>
<dbReference type="InterPro" id="IPR004006">
    <property type="entry name" value="DhaK_dom"/>
</dbReference>
<comment type="catalytic activity">
    <reaction evidence="15">
        <text>dihydroxyacetone + ATP = dihydroxyacetone phosphate + ADP + H(+)</text>
        <dbReference type="Rhea" id="RHEA:15773"/>
        <dbReference type="ChEBI" id="CHEBI:15378"/>
        <dbReference type="ChEBI" id="CHEBI:16016"/>
        <dbReference type="ChEBI" id="CHEBI:30616"/>
        <dbReference type="ChEBI" id="CHEBI:57642"/>
        <dbReference type="ChEBI" id="CHEBI:456216"/>
        <dbReference type="EC" id="2.7.1.29"/>
    </reaction>
</comment>
<dbReference type="GO" id="GO:0005524">
    <property type="term" value="F:ATP binding"/>
    <property type="evidence" value="ECO:0007669"/>
    <property type="project" value="UniProtKB-KW"/>
</dbReference>
<dbReference type="InterPro" id="IPR050861">
    <property type="entry name" value="Dihydroxyacetone_Kinase"/>
</dbReference>
<sequence>MAYLANAPVVFISADEDEEIEVRISVGHTEHTNENGYSFKPANDDRYEWVEKTQETLMSANKEYGNGHCWNGSRNSTVVDHLTKLSHRGYGNNVSSWLGGRTHLDREVADERREERKRNHDNQYDEELDLGRKGTSLQKNGHIRQTELNEGVCANLKELARWLEGPGSTLSRQTVIFLALLWLVGLFLIYAHASPLLSILPPPSNNKLYSKDLCSHWNVRSEGHVTNTQVRNYNTTHDYSDKRNLEQKITLGFRGTVEGVPSSVRELTKTFIENNHNITAPRRRAAVGYVVLPQLYYTPSTLPSWALRGARDFIPESAKRLAEGGIYHLGKCAIVVNQNQVGSWSTKDKLTSPVVYDRGRKQYVGVFIQSQLRLWARKEEHLDKIKKHKFKLPIYHVFSENKDDPVVVFLNGLVLHLSDALQKSKEEYKRAVLKPDQVIEDCKLVTHAHNKYVIILTRNSRGNSSSNESSSQHLSPSTTREEKMDVDGYCTLAKVNGEVNESVLFPSAVCQLLNATLNIPFSDVTLLPYLRNVSFSHTLILLRYLVDFQIDEVDTEVVLDQEHILEWITLLLDAHYQQYLLSKDPQILSLVKKLRHFIDIQLSYMEELKSLAPLLQAIAAGKPLKKRSCLIPVTSLPILLHFQITNMATKLPKPKKMLNTVSSAVDDALAGLVMINKGLVILENERVVMRRDHASMIGKVKLISGGGSGHEPTPTGFVGQGMLTAVVMGDIFMAPPTSAILKTIKEIGKDHHEGVLLIVHNYMGDRLNFGIALERALSEGMKVKMLVVGEDCSMPDVPKVEGRRGLTGCILIHKMAGAMAEEGRSLEDIFQRCKSLAVSDMATINVGWNLTSTLARNAEVPLLTDEEAELGLGFNYEPGIHTIPLGTTAEVVQIMLAHMINSDSMTHISLDTNCGIALLINNVGGSSKLEEQVFAMETLRQLLMNGYKVKRSYSGSFMTSLDMLGFSITLLNLSSPDILRYLDAPTSAPAWPRTLCGACSAEDDSHDNLPIYVQGRIPYAEMEMDRRRKLLFGPHISEKSGQSLLQVLSFAVDALIACEKQLNVNDMDGGDGDCGTTLRQGAVSVKQALNAGHFNSWRPYAVLEIISSCCERSMGGITGALYSIFFAAASKTVRETDVTCVACQPFYAMREDAVVNAQSWLDALQAGTKAIMLYGQAEEGDRTMVDSLVAAANALKATLDIDPDDHVEAARSAAMAAESATQTTIRSEARIGKARTFKGRSFLQPDPGAHAISKKTIKKPPPWSCAQSSWLQTQRFRCFHWFYTLICTITITSSGHGKALGSSIG</sequence>
<organism evidence="20">
    <name type="scientific">Timema cristinae</name>
    <name type="common">Walking stick</name>
    <dbReference type="NCBI Taxonomy" id="61476"/>
    <lineage>
        <taxon>Eukaryota</taxon>
        <taxon>Metazoa</taxon>
        <taxon>Ecdysozoa</taxon>
        <taxon>Arthropoda</taxon>
        <taxon>Hexapoda</taxon>
        <taxon>Insecta</taxon>
        <taxon>Pterygota</taxon>
        <taxon>Neoptera</taxon>
        <taxon>Polyneoptera</taxon>
        <taxon>Phasmatodea</taxon>
        <taxon>Timematodea</taxon>
        <taxon>Timematoidea</taxon>
        <taxon>Timematidae</taxon>
        <taxon>Timema</taxon>
    </lineage>
</organism>
<dbReference type="PANTHER" id="PTHR28629">
    <property type="entry name" value="TRIOKINASE/FMN CYCLASE"/>
    <property type="match status" value="1"/>
</dbReference>
<comment type="function">
    <text evidence="11">Catalyzes both the phosphorylation of dihydroxyacetone and of glyceraldehyde, and the splitting of ribonucleoside diphosphate-X compounds among which FAD is the best substrate. Represses IFIH1-mediated cellular antiviral response.</text>
</comment>
<evidence type="ECO:0000256" key="13">
    <source>
        <dbReference type="ARBA" id="ARBA00047974"/>
    </source>
</evidence>
<dbReference type="FunFam" id="1.25.40.340:FF:000002">
    <property type="entry name" value="Dihydroxyacetone kinase, L subunit"/>
    <property type="match status" value="1"/>
</dbReference>
<evidence type="ECO:0000256" key="15">
    <source>
        <dbReference type="ARBA" id="ARBA00048898"/>
    </source>
</evidence>
<name>A0A7R9CEN4_TIMCR</name>
<dbReference type="SUPFAM" id="SSF82549">
    <property type="entry name" value="DAK1/DegV-like"/>
    <property type="match status" value="1"/>
</dbReference>
<dbReference type="SMART" id="SM01120">
    <property type="entry name" value="Dak2"/>
    <property type="match status" value="1"/>
</dbReference>
<keyword evidence="9" id="KW-0170">Cobalt</keyword>
<keyword evidence="17" id="KW-0812">Transmembrane</keyword>
<evidence type="ECO:0000259" key="18">
    <source>
        <dbReference type="PROSITE" id="PS51480"/>
    </source>
</evidence>
<evidence type="ECO:0000256" key="3">
    <source>
        <dbReference type="ARBA" id="ARBA00012578"/>
    </source>
</evidence>
<accession>A0A7R9CEN4</accession>
<evidence type="ECO:0000256" key="8">
    <source>
        <dbReference type="ARBA" id="ARBA00022840"/>
    </source>
</evidence>
<dbReference type="SUPFAM" id="SSF101473">
    <property type="entry name" value="DhaL-like"/>
    <property type="match status" value="1"/>
</dbReference>
<dbReference type="FunFam" id="3.40.50.10440:FF:000001">
    <property type="entry name" value="Dihydroxyacetone kinase, DhaK subunit"/>
    <property type="match status" value="1"/>
</dbReference>
<evidence type="ECO:0000256" key="4">
    <source>
        <dbReference type="ARBA" id="ARBA00018932"/>
    </source>
</evidence>
<dbReference type="PROSITE" id="PS51481">
    <property type="entry name" value="DHAK"/>
    <property type="match status" value="1"/>
</dbReference>
<keyword evidence="17" id="KW-0472">Membrane</keyword>
<evidence type="ECO:0000256" key="2">
    <source>
        <dbReference type="ARBA" id="ARBA00012110"/>
    </source>
</evidence>
<keyword evidence="8" id="KW-0067">ATP-binding</keyword>
<feature type="domain" description="DhaK" evidence="19">
    <location>
        <begin position="660"/>
        <end position="991"/>
    </location>
</feature>
<dbReference type="EC" id="4.6.1.15" evidence="3"/>
<comment type="subunit">
    <text evidence="12">Homodimer. Interacts with IFIH1 (via the CARD domains), the interaction is inhibited by viral infection.</text>
</comment>
<dbReference type="EC" id="2.7.1.28" evidence="2"/>
<evidence type="ECO:0000256" key="9">
    <source>
        <dbReference type="ARBA" id="ARBA00023285"/>
    </source>
</evidence>
<evidence type="ECO:0000256" key="10">
    <source>
        <dbReference type="ARBA" id="ARBA00032426"/>
    </source>
</evidence>
<reference evidence="20" key="1">
    <citation type="submission" date="2020-11" db="EMBL/GenBank/DDBJ databases">
        <authorList>
            <person name="Tran Van P."/>
        </authorList>
    </citation>
    <scope>NUCLEOTIDE SEQUENCE</scope>
</reference>
<feature type="region of interest" description="Disordered" evidence="16">
    <location>
        <begin position="460"/>
        <end position="482"/>
    </location>
</feature>
<dbReference type="Gene3D" id="3.30.1180.20">
    <property type="entry name" value="Dihydroxyacetone kinase, domain 2"/>
    <property type="match status" value="1"/>
</dbReference>
<evidence type="ECO:0000256" key="1">
    <source>
        <dbReference type="ARBA" id="ARBA00012107"/>
    </source>
</evidence>
<evidence type="ECO:0000256" key="5">
    <source>
        <dbReference type="ARBA" id="ARBA00022679"/>
    </source>
</evidence>
<dbReference type="Gene3D" id="3.40.50.10440">
    <property type="entry name" value="Dihydroxyacetone kinase, domain 1"/>
    <property type="match status" value="1"/>
</dbReference>
<evidence type="ECO:0000256" key="17">
    <source>
        <dbReference type="SAM" id="Phobius"/>
    </source>
</evidence>
<dbReference type="Gene3D" id="1.25.40.340">
    <property type="match status" value="1"/>
</dbReference>
<feature type="transmembrane region" description="Helical" evidence="17">
    <location>
        <begin position="175"/>
        <end position="193"/>
    </location>
</feature>
<dbReference type="GO" id="GO:0005829">
    <property type="term" value="C:cytosol"/>
    <property type="evidence" value="ECO:0007669"/>
    <property type="project" value="TreeGrafter"/>
</dbReference>
<dbReference type="GO" id="GO:0050354">
    <property type="term" value="F:triokinase activity"/>
    <property type="evidence" value="ECO:0007669"/>
    <property type="project" value="UniProtKB-EC"/>
</dbReference>
<dbReference type="PANTHER" id="PTHR28629:SF4">
    <property type="entry name" value="TRIOKINASE_FMN CYCLASE"/>
    <property type="match status" value="1"/>
</dbReference>
<gene>
    <name evidence="20" type="ORF">TCEB3V08_LOCUS2912</name>
</gene>
<dbReference type="Pfam" id="PF08168">
    <property type="entry name" value="NOL11_N"/>
    <property type="match status" value="1"/>
</dbReference>
<evidence type="ECO:0000256" key="16">
    <source>
        <dbReference type="SAM" id="MobiDB-lite"/>
    </source>
</evidence>
<protein>
    <recommendedName>
        <fullName evidence="4">Triokinase/FMN cyclase</fullName>
        <ecNumber evidence="2">2.7.1.28</ecNumber>
        <ecNumber evidence="1">2.7.1.29</ecNumber>
        <ecNumber evidence="3">4.6.1.15</ecNumber>
    </recommendedName>
    <alternativeName>
        <fullName evidence="10">Bifunctional ATP-dependent dihydroxyacetone kinase/FAD-AMP lyase (cyclizing)</fullName>
    </alternativeName>
</protein>
<evidence type="ECO:0000256" key="12">
    <source>
        <dbReference type="ARBA" id="ARBA00046681"/>
    </source>
</evidence>
<proteinExistence type="predicted"/>
<dbReference type="GO" id="GO:0004371">
    <property type="term" value="F:glycerone kinase activity"/>
    <property type="evidence" value="ECO:0007669"/>
    <property type="project" value="UniProtKB-EC"/>
</dbReference>
<dbReference type="InterPro" id="IPR004007">
    <property type="entry name" value="DhaL_dom"/>
</dbReference>
<keyword evidence="5" id="KW-0808">Transferase</keyword>
<evidence type="ECO:0000256" key="14">
    <source>
        <dbReference type="ARBA" id="ARBA00048526"/>
    </source>
</evidence>
<dbReference type="InterPro" id="IPR036117">
    <property type="entry name" value="DhaL_dom_sf"/>
</dbReference>
<keyword evidence="6" id="KW-0547">Nucleotide-binding</keyword>
<dbReference type="InterPro" id="IPR012584">
    <property type="entry name" value="NOL11_N"/>
</dbReference>
<dbReference type="Pfam" id="PF02734">
    <property type="entry name" value="Dak2"/>
    <property type="match status" value="1"/>
</dbReference>
<dbReference type="GO" id="GO:0005634">
    <property type="term" value="C:nucleus"/>
    <property type="evidence" value="ECO:0007669"/>
    <property type="project" value="InterPro"/>
</dbReference>
<evidence type="ECO:0000313" key="20">
    <source>
        <dbReference type="EMBL" id="CAD7395019.1"/>
    </source>
</evidence>
<dbReference type="Pfam" id="PF02733">
    <property type="entry name" value="Dak1"/>
    <property type="match status" value="1"/>
</dbReference>
<dbReference type="GO" id="GO:0019563">
    <property type="term" value="P:glycerol catabolic process"/>
    <property type="evidence" value="ECO:0007669"/>
    <property type="project" value="TreeGrafter"/>
</dbReference>
<evidence type="ECO:0000256" key="6">
    <source>
        <dbReference type="ARBA" id="ARBA00022741"/>
    </source>
</evidence>
<evidence type="ECO:0000259" key="19">
    <source>
        <dbReference type="PROSITE" id="PS51481"/>
    </source>
</evidence>
<feature type="domain" description="DhaL" evidence="18">
    <location>
        <begin position="1042"/>
        <end position="1261"/>
    </location>
</feature>
<dbReference type="GO" id="GO:0034012">
    <property type="term" value="F:FAD-AMP lyase (cyclizing) activity"/>
    <property type="evidence" value="ECO:0007669"/>
    <property type="project" value="UniProtKB-EC"/>
</dbReference>
<comment type="catalytic activity">
    <reaction evidence="14">
        <text>FAD = riboflavin cyclic-4',5'-phosphate + AMP + H(+)</text>
        <dbReference type="Rhea" id="RHEA:13729"/>
        <dbReference type="ChEBI" id="CHEBI:15378"/>
        <dbReference type="ChEBI" id="CHEBI:57692"/>
        <dbReference type="ChEBI" id="CHEBI:76202"/>
        <dbReference type="ChEBI" id="CHEBI:456215"/>
        <dbReference type="EC" id="4.6.1.15"/>
    </reaction>
</comment>
<dbReference type="EC" id="2.7.1.29" evidence="1"/>
<keyword evidence="17" id="KW-1133">Transmembrane helix</keyword>
<dbReference type="PROSITE" id="PS51480">
    <property type="entry name" value="DHAL"/>
    <property type="match status" value="1"/>
</dbReference>
<dbReference type="Pfam" id="PF20998">
    <property type="entry name" value="Nol11_C"/>
    <property type="match status" value="1"/>
</dbReference>
<comment type="catalytic activity">
    <reaction evidence="13">
        <text>D-glyceraldehyde + ATP = D-glyceraldehyde 3-phosphate + ADP + H(+)</text>
        <dbReference type="Rhea" id="RHEA:13941"/>
        <dbReference type="ChEBI" id="CHEBI:15378"/>
        <dbReference type="ChEBI" id="CHEBI:17378"/>
        <dbReference type="ChEBI" id="CHEBI:30616"/>
        <dbReference type="ChEBI" id="CHEBI:59776"/>
        <dbReference type="ChEBI" id="CHEBI:456216"/>
        <dbReference type="EC" id="2.7.1.28"/>
    </reaction>
</comment>